<reference evidence="1 2" key="1">
    <citation type="journal article" date="2022" name="Allergy">
        <title>Genome assembly and annotation of Periplaneta americana reveal a comprehensive cockroach allergen profile.</title>
        <authorList>
            <person name="Wang L."/>
            <person name="Xiong Q."/>
            <person name="Saelim N."/>
            <person name="Wang L."/>
            <person name="Nong W."/>
            <person name="Wan A.T."/>
            <person name="Shi M."/>
            <person name="Liu X."/>
            <person name="Cao Q."/>
            <person name="Hui J.H.L."/>
            <person name="Sookrung N."/>
            <person name="Leung T.F."/>
            <person name="Tungtrongchitr A."/>
            <person name="Tsui S.K.W."/>
        </authorList>
    </citation>
    <scope>NUCLEOTIDE SEQUENCE [LARGE SCALE GENOMIC DNA]</scope>
    <source>
        <strain evidence="1">PWHHKU_190912</strain>
    </source>
</reference>
<evidence type="ECO:0000313" key="1">
    <source>
        <dbReference type="EMBL" id="KAJ4433341.1"/>
    </source>
</evidence>
<evidence type="ECO:0000313" key="2">
    <source>
        <dbReference type="Proteomes" id="UP001148838"/>
    </source>
</evidence>
<proteinExistence type="predicted"/>
<comment type="caution">
    <text evidence="1">The sequence shown here is derived from an EMBL/GenBank/DDBJ whole genome shotgun (WGS) entry which is preliminary data.</text>
</comment>
<dbReference type="PANTHER" id="PTHR45913">
    <property type="entry name" value="EPM2A-INTERACTING PROTEIN 1"/>
    <property type="match status" value="1"/>
</dbReference>
<keyword evidence="2" id="KW-1185">Reference proteome</keyword>
<gene>
    <name evidence="1" type="ORF">ANN_15600</name>
</gene>
<sequence>MGKGKECIVICTVVQKGEAESIPDSSHGCTPMHLLSAEATSTDLRRVQRTGLAIFAVKKPCPFISTASNSGDNAGDVRPAMIAVNKPFVKDAVYTLEELRQRITNAAALVTPQMPQNNWREVEYRRLDVFRAIQGAHMENWYEQTNFVAVGSHLSLIEGCSAITSVASGDNYHGYISTVHNTPSLIRKRKRNWLGHWLRRNCLMKNAMEGMVKERRVRGRRRYQITDDIKLYQTPPGRVKITRGHTGLLTASTAGSTVVHCSLSVVEPIEVAWVHRCTACAKNMNLSNIMDDDVRTINFIRSKGLNHMAFRSLLDDINSEYGDLLYHTEVRWLSRGRVLERFLALRNETTLFMDVHGKPVRSLGHGRIQKNNVTIVRRLRT</sequence>
<protein>
    <submittedName>
        <fullName evidence="1">Uncharacterized protein</fullName>
    </submittedName>
</protein>
<accession>A0ABQ8SI16</accession>
<dbReference type="PANTHER" id="PTHR45913:SF5">
    <property type="entry name" value="GENERAL TRANSCRIPTION FACTOR II-I REPEAT DOMAIN-CONTAINING PROTEIN 2A-LIKE PROTEIN"/>
    <property type="match status" value="1"/>
</dbReference>
<dbReference type="Proteomes" id="UP001148838">
    <property type="component" value="Unassembled WGS sequence"/>
</dbReference>
<organism evidence="1 2">
    <name type="scientific">Periplaneta americana</name>
    <name type="common">American cockroach</name>
    <name type="synonym">Blatta americana</name>
    <dbReference type="NCBI Taxonomy" id="6978"/>
    <lineage>
        <taxon>Eukaryota</taxon>
        <taxon>Metazoa</taxon>
        <taxon>Ecdysozoa</taxon>
        <taxon>Arthropoda</taxon>
        <taxon>Hexapoda</taxon>
        <taxon>Insecta</taxon>
        <taxon>Pterygota</taxon>
        <taxon>Neoptera</taxon>
        <taxon>Polyneoptera</taxon>
        <taxon>Dictyoptera</taxon>
        <taxon>Blattodea</taxon>
        <taxon>Blattoidea</taxon>
        <taxon>Blattidae</taxon>
        <taxon>Blattinae</taxon>
        <taxon>Periplaneta</taxon>
    </lineage>
</organism>
<name>A0ABQ8SI16_PERAM</name>
<dbReference type="EMBL" id="JAJSOF020000027">
    <property type="protein sequence ID" value="KAJ4433341.1"/>
    <property type="molecule type" value="Genomic_DNA"/>
</dbReference>